<evidence type="ECO:0000313" key="6">
    <source>
        <dbReference type="Proteomes" id="UP000742024"/>
    </source>
</evidence>
<gene>
    <name evidence="5" type="ORF">E4U56_005365</name>
    <name evidence="4" type="ORF">E4U57_006270</name>
</gene>
<dbReference type="AlphaFoldDB" id="A0A9P7MXG0"/>
<sequence length="241" mass="26110">MEEPSRAATEETSGAEFPIPSGKTSAPALVQLSQESRVKTRKKHIKPPPPPSVASLNSQPRTSNAIVASSNDLEGIIQATGSVSNTTTTMLCTTCRAARQRASASASLLHLPRHTTPVLRRPTTTTTTQYTSLFTRPTTPRVFYHTTPPQQRPQHAQASPEQPSMSPAEESIAERLRKELQPTEVLVRDVSGGCGSMYAIDIASPAFKGLSMLKQQRMVNAALGDLMRGWHGVQLNTRVSE</sequence>
<dbReference type="EMBL" id="SRPR01000053">
    <property type="protein sequence ID" value="KAG5963408.1"/>
    <property type="molecule type" value="Genomic_DNA"/>
</dbReference>
<dbReference type="InterPro" id="IPR052275">
    <property type="entry name" value="Mt_Fe-S_assembly_factor"/>
</dbReference>
<dbReference type="GO" id="GO:0005759">
    <property type="term" value="C:mitochondrial matrix"/>
    <property type="evidence" value="ECO:0007669"/>
    <property type="project" value="TreeGrafter"/>
</dbReference>
<dbReference type="Proteomes" id="UP000784919">
    <property type="component" value="Unassembled WGS sequence"/>
</dbReference>
<keyword evidence="6" id="KW-1185">Reference proteome</keyword>
<comment type="caution">
    <text evidence="5">The sequence shown here is derived from an EMBL/GenBank/DDBJ whole genome shotgun (WGS) entry which is preliminary data.</text>
</comment>
<feature type="region of interest" description="Disordered" evidence="3">
    <location>
        <begin position="1"/>
        <end position="61"/>
    </location>
</feature>
<dbReference type="PANTHER" id="PTHR46188">
    <property type="entry name" value="BOLA-LIKE PROTEIN 3"/>
    <property type="match status" value="1"/>
</dbReference>
<dbReference type="InterPro" id="IPR036065">
    <property type="entry name" value="BolA-like_sf"/>
</dbReference>
<evidence type="ECO:0008006" key="8">
    <source>
        <dbReference type="Google" id="ProtNLM"/>
    </source>
</evidence>
<dbReference type="SUPFAM" id="SSF82657">
    <property type="entry name" value="BolA-like"/>
    <property type="match status" value="1"/>
</dbReference>
<feature type="compositionally biased region" description="Polar residues" evidence="3">
    <location>
        <begin position="147"/>
        <end position="165"/>
    </location>
</feature>
<comment type="similarity">
    <text evidence="1 2">Belongs to the BolA/IbaG family.</text>
</comment>
<dbReference type="PANTHER" id="PTHR46188:SF1">
    <property type="entry name" value="BOLA-LIKE PROTEIN 3"/>
    <property type="match status" value="1"/>
</dbReference>
<evidence type="ECO:0000256" key="1">
    <source>
        <dbReference type="ARBA" id="ARBA00005578"/>
    </source>
</evidence>
<dbReference type="InterPro" id="IPR002634">
    <property type="entry name" value="BolA"/>
</dbReference>
<organism evidence="5 7">
    <name type="scientific">Claviceps arundinis</name>
    <dbReference type="NCBI Taxonomy" id="1623583"/>
    <lineage>
        <taxon>Eukaryota</taxon>
        <taxon>Fungi</taxon>
        <taxon>Dikarya</taxon>
        <taxon>Ascomycota</taxon>
        <taxon>Pezizomycotina</taxon>
        <taxon>Sordariomycetes</taxon>
        <taxon>Hypocreomycetidae</taxon>
        <taxon>Hypocreales</taxon>
        <taxon>Clavicipitaceae</taxon>
        <taxon>Claviceps</taxon>
    </lineage>
</organism>
<evidence type="ECO:0000313" key="4">
    <source>
        <dbReference type="EMBL" id="KAG5963408.1"/>
    </source>
</evidence>
<evidence type="ECO:0000256" key="3">
    <source>
        <dbReference type="SAM" id="MobiDB-lite"/>
    </source>
</evidence>
<dbReference type="Pfam" id="PF01722">
    <property type="entry name" value="BolA"/>
    <property type="match status" value="1"/>
</dbReference>
<dbReference type="Gene3D" id="3.10.20.90">
    <property type="entry name" value="Phosphatidylinositol 3-kinase Catalytic Subunit, Chain A, domain 1"/>
    <property type="match status" value="1"/>
</dbReference>
<proteinExistence type="inferred from homology"/>
<evidence type="ECO:0000256" key="2">
    <source>
        <dbReference type="RuleBase" id="RU003860"/>
    </source>
</evidence>
<evidence type="ECO:0000313" key="7">
    <source>
        <dbReference type="Proteomes" id="UP000784919"/>
    </source>
</evidence>
<dbReference type="Proteomes" id="UP000742024">
    <property type="component" value="Unassembled WGS sequence"/>
</dbReference>
<protein>
    <recommendedName>
        <fullName evidence="8">Bola-like protein</fullName>
    </recommendedName>
</protein>
<reference evidence="5 6" key="1">
    <citation type="journal article" date="2020" name="bioRxiv">
        <title>Whole genome comparisons of ergot fungi reveals the divergence and evolution of species within the genus Claviceps are the result of varying mechanisms driving genome evolution and host range expansion.</title>
        <authorList>
            <person name="Wyka S.A."/>
            <person name="Mondo S.J."/>
            <person name="Liu M."/>
            <person name="Dettman J."/>
            <person name="Nalam V."/>
            <person name="Broders K.D."/>
        </authorList>
    </citation>
    <scope>NUCLEOTIDE SEQUENCE</scope>
    <source>
        <strain evidence="5">CCC 1102</strain>
        <strain evidence="4 6">LM583</strain>
    </source>
</reference>
<dbReference type="EMBL" id="SRPS01000038">
    <property type="protein sequence ID" value="KAG5972999.1"/>
    <property type="molecule type" value="Genomic_DNA"/>
</dbReference>
<dbReference type="OrthoDB" id="203381at2759"/>
<feature type="region of interest" description="Disordered" evidence="3">
    <location>
        <begin position="140"/>
        <end position="172"/>
    </location>
</feature>
<name>A0A9P7MXG0_9HYPO</name>
<accession>A0A9P7MXG0</accession>
<evidence type="ECO:0000313" key="5">
    <source>
        <dbReference type="EMBL" id="KAG5972999.1"/>
    </source>
</evidence>